<feature type="region of interest" description="Disordered" evidence="1">
    <location>
        <begin position="1"/>
        <end position="31"/>
    </location>
</feature>
<dbReference type="AlphaFoldDB" id="A0A0D0A0Z8"/>
<organism evidence="2 3">
    <name type="scientific">Suillus luteus UH-Slu-Lm8-n1</name>
    <dbReference type="NCBI Taxonomy" id="930992"/>
    <lineage>
        <taxon>Eukaryota</taxon>
        <taxon>Fungi</taxon>
        <taxon>Dikarya</taxon>
        <taxon>Basidiomycota</taxon>
        <taxon>Agaricomycotina</taxon>
        <taxon>Agaricomycetes</taxon>
        <taxon>Agaricomycetidae</taxon>
        <taxon>Boletales</taxon>
        <taxon>Suillineae</taxon>
        <taxon>Suillaceae</taxon>
        <taxon>Suillus</taxon>
    </lineage>
</organism>
<evidence type="ECO:0000313" key="3">
    <source>
        <dbReference type="Proteomes" id="UP000054485"/>
    </source>
</evidence>
<reference evidence="2 3" key="1">
    <citation type="submission" date="2014-04" db="EMBL/GenBank/DDBJ databases">
        <authorList>
            <consortium name="DOE Joint Genome Institute"/>
            <person name="Kuo A."/>
            <person name="Ruytinx J."/>
            <person name="Rineau F."/>
            <person name="Colpaert J."/>
            <person name="Kohler A."/>
            <person name="Nagy L.G."/>
            <person name="Floudas D."/>
            <person name="Copeland A."/>
            <person name="Barry K.W."/>
            <person name="Cichocki N."/>
            <person name="Veneault-Fourrey C."/>
            <person name="LaButti K."/>
            <person name="Lindquist E.A."/>
            <person name="Lipzen A."/>
            <person name="Lundell T."/>
            <person name="Morin E."/>
            <person name="Murat C."/>
            <person name="Sun H."/>
            <person name="Tunlid A."/>
            <person name="Henrissat B."/>
            <person name="Grigoriev I.V."/>
            <person name="Hibbett D.S."/>
            <person name="Martin F."/>
            <person name="Nordberg H.P."/>
            <person name="Cantor M.N."/>
            <person name="Hua S.X."/>
        </authorList>
    </citation>
    <scope>NUCLEOTIDE SEQUENCE [LARGE SCALE GENOMIC DNA]</scope>
    <source>
        <strain evidence="2 3">UH-Slu-Lm8-n1</strain>
    </source>
</reference>
<keyword evidence="3" id="KW-1185">Reference proteome</keyword>
<accession>A0A0D0A0Z8</accession>
<sequence length="345" mass="39205">MPARYADYLPAGPTNLPHFPPPPPDSPPNRLINDLPNHQPILIPYQTPPDSLGLFRIYAEKPTLIPTANEGLDAIADAPTFETWGNSQLSQSQIVPGLPSQEIRLEDIFSPFSSLTAGLLMCWQYSGANSKSSAEMKRLTRDFLDDDEYRREDMRIFDDVREKRLMKEYLKDRSNPFRVENGWRSSSVKIRLPKEKVKFASEEDAPELEITGVHHRSLTDIITSVFEDTIVSTFHLTPFHQQWKTSDDRTIKVYSEAYSSPAFLEAHEEINSLPRDPGDNLERVVASLMMWSDGTHLANFGDASLWPFYLCFGNQSKYTRGKPTASACHHVAYIPNVCSISFVFY</sequence>
<gene>
    <name evidence="2" type="ORF">CY34DRAFT_102646</name>
</gene>
<protein>
    <submittedName>
        <fullName evidence="2">Uncharacterized protein</fullName>
    </submittedName>
</protein>
<dbReference type="OrthoDB" id="3208495at2759"/>
<dbReference type="Pfam" id="PF18759">
    <property type="entry name" value="Plavaka"/>
    <property type="match status" value="1"/>
</dbReference>
<feature type="compositionally biased region" description="Pro residues" evidence="1">
    <location>
        <begin position="18"/>
        <end position="27"/>
    </location>
</feature>
<dbReference type="Proteomes" id="UP000054485">
    <property type="component" value="Unassembled WGS sequence"/>
</dbReference>
<dbReference type="EMBL" id="KN836591">
    <property type="protein sequence ID" value="KIK31849.1"/>
    <property type="molecule type" value="Genomic_DNA"/>
</dbReference>
<dbReference type="STRING" id="930992.A0A0D0A0Z8"/>
<name>A0A0D0A0Z8_9AGAM</name>
<proteinExistence type="predicted"/>
<evidence type="ECO:0000313" key="2">
    <source>
        <dbReference type="EMBL" id="KIK31849.1"/>
    </source>
</evidence>
<dbReference type="InParanoid" id="A0A0D0A0Z8"/>
<reference evidence="3" key="2">
    <citation type="submission" date="2015-01" db="EMBL/GenBank/DDBJ databases">
        <title>Evolutionary Origins and Diversification of the Mycorrhizal Mutualists.</title>
        <authorList>
            <consortium name="DOE Joint Genome Institute"/>
            <consortium name="Mycorrhizal Genomics Consortium"/>
            <person name="Kohler A."/>
            <person name="Kuo A."/>
            <person name="Nagy L.G."/>
            <person name="Floudas D."/>
            <person name="Copeland A."/>
            <person name="Barry K.W."/>
            <person name="Cichocki N."/>
            <person name="Veneault-Fourrey C."/>
            <person name="LaButti K."/>
            <person name="Lindquist E.A."/>
            <person name="Lipzen A."/>
            <person name="Lundell T."/>
            <person name="Morin E."/>
            <person name="Murat C."/>
            <person name="Riley R."/>
            <person name="Ohm R."/>
            <person name="Sun H."/>
            <person name="Tunlid A."/>
            <person name="Henrissat B."/>
            <person name="Grigoriev I.V."/>
            <person name="Hibbett D.S."/>
            <person name="Martin F."/>
        </authorList>
    </citation>
    <scope>NUCLEOTIDE SEQUENCE [LARGE SCALE GENOMIC DNA]</scope>
    <source>
        <strain evidence="3">UH-Slu-Lm8-n1</strain>
    </source>
</reference>
<dbReference type="InterPro" id="IPR041078">
    <property type="entry name" value="Plavaka"/>
</dbReference>
<dbReference type="HOGENOM" id="CLU_042836_1_0_1"/>
<evidence type="ECO:0000256" key="1">
    <source>
        <dbReference type="SAM" id="MobiDB-lite"/>
    </source>
</evidence>